<comment type="caution">
    <text evidence="2">The sequence shown here is derived from an EMBL/GenBank/DDBJ whole genome shotgun (WGS) entry which is preliminary data.</text>
</comment>
<reference evidence="2 3" key="1">
    <citation type="journal article" date="2013" name="Biodegradation">
        <title>Quantitative proteomic analysis of ibuprofen-degrading Patulibacter sp. strain I11.</title>
        <authorList>
            <person name="Almeida B."/>
            <person name="Kjeldal H."/>
            <person name="Lolas I."/>
            <person name="Knudsen A.D."/>
            <person name="Carvalho G."/>
            <person name="Nielsen K.L."/>
            <person name="Barreto Crespo M.T."/>
            <person name="Stensballe A."/>
            <person name="Nielsen J.L."/>
        </authorList>
    </citation>
    <scope>NUCLEOTIDE SEQUENCE [LARGE SCALE GENOMIC DNA]</scope>
    <source>
        <strain evidence="2 3">I11</strain>
    </source>
</reference>
<evidence type="ECO:0008006" key="4">
    <source>
        <dbReference type="Google" id="ProtNLM"/>
    </source>
</evidence>
<keyword evidence="3" id="KW-1185">Reference proteome</keyword>
<accession>H0EAM3</accession>
<dbReference type="InterPro" id="IPR017853">
    <property type="entry name" value="GH"/>
</dbReference>
<dbReference type="AlphaFoldDB" id="H0EAM3"/>
<dbReference type="OrthoDB" id="9802522at2"/>
<dbReference type="SUPFAM" id="SSF51445">
    <property type="entry name" value="(Trans)glycosidases"/>
    <property type="match status" value="1"/>
</dbReference>
<evidence type="ECO:0000256" key="1">
    <source>
        <dbReference type="SAM" id="SignalP"/>
    </source>
</evidence>
<sequence>MRVPPLALLVVLLGSLLTATPAAALDKGLQDDGMLHAADPTVRAAFWRDVRSARVRTVRTLVRWDTRTRAIDPVTSAVLRTAGEDARRSGARLMVGIYSPIARSKPASWRLSATGARRYRTFMRSLAASLREGDVPLAAVMTFNEPNFRSMWPQRRARDWVRLSNSGYAAIKAELPDVPVLVGETSSQASAGGGSTMPGLFLRRALCVDQRGRSLTATAGCRTRLRADGFAVHAYDFLRPDPRTPVADPDEWTIGNLAAVGRQLRMLARAGRITPAAARNLHVTEYALRTSGARDVPRAAAARYLRSAWAAARRAGVRTFVWYQLRDPAGDHRWMSGLRGAGGTARPAWDAFRGLR</sequence>
<evidence type="ECO:0000313" key="3">
    <source>
        <dbReference type="Proteomes" id="UP000005143"/>
    </source>
</evidence>
<feature type="chain" id="PRO_5003531706" description="Glycoside hydrolase family 5 domain-containing protein" evidence="1">
    <location>
        <begin position="25"/>
        <end position="356"/>
    </location>
</feature>
<name>H0EAM3_9ACTN</name>
<dbReference type="EMBL" id="AGUD01000296">
    <property type="protein sequence ID" value="EHN09257.1"/>
    <property type="molecule type" value="Genomic_DNA"/>
</dbReference>
<dbReference type="Gene3D" id="3.20.20.80">
    <property type="entry name" value="Glycosidases"/>
    <property type="match status" value="1"/>
</dbReference>
<dbReference type="Proteomes" id="UP000005143">
    <property type="component" value="Unassembled WGS sequence"/>
</dbReference>
<organism evidence="2 3">
    <name type="scientific">Patulibacter medicamentivorans</name>
    <dbReference type="NCBI Taxonomy" id="1097667"/>
    <lineage>
        <taxon>Bacteria</taxon>
        <taxon>Bacillati</taxon>
        <taxon>Actinomycetota</taxon>
        <taxon>Thermoleophilia</taxon>
        <taxon>Solirubrobacterales</taxon>
        <taxon>Patulibacteraceae</taxon>
        <taxon>Patulibacter</taxon>
    </lineage>
</organism>
<dbReference type="RefSeq" id="WP_007578370.1">
    <property type="nucleotide sequence ID" value="NZ_AGUD01000296.1"/>
</dbReference>
<proteinExistence type="predicted"/>
<keyword evidence="1" id="KW-0732">Signal</keyword>
<protein>
    <recommendedName>
        <fullName evidence="4">Glycoside hydrolase family 5 domain-containing protein</fullName>
    </recommendedName>
</protein>
<feature type="signal peptide" evidence="1">
    <location>
        <begin position="1"/>
        <end position="24"/>
    </location>
</feature>
<evidence type="ECO:0000313" key="2">
    <source>
        <dbReference type="EMBL" id="EHN09257.1"/>
    </source>
</evidence>
<gene>
    <name evidence="2" type="ORF">PAI11_38970</name>
</gene>